<dbReference type="InterPro" id="IPR042257">
    <property type="entry name" value="DGOK_C"/>
</dbReference>
<dbReference type="GO" id="GO:0008671">
    <property type="term" value="F:2-dehydro-3-deoxygalactonokinase activity"/>
    <property type="evidence" value="ECO:0007669"/>
    <property type="project" value="UniProtKB-EC"/>
</dbReference>
<organism evidence="1 2">
    <name type="scientific">Rahnella sp. (strain Y9602)</name>
    <dbReference type="NCBI Taxonomy" id="2703885"/>
    <lineage>
        <taxon>Bacteria</taxon>
        <taxon>Pseudomonadati</taxon>
        <taxon>Pseudomonadota</taxon>
        <taxon>Gammaproteobacteria</taxon>
        <taxon>Enterobacterales</taxon>
        <taxon>Yersiniaceae</taxon>
        <taxon>Rahnella</taxon>
    </lineage>
</organism>
<dbReference type="Gene3D" id="3.30.420.300">
    <property type="entry name" value="2-keto-3-deoxy-galactonokinase, substrate binding domain"/>
    <property type="match status" value="1"/>
</dbReference>
<dbReference type="HOGENOM" id="CLU_058005_2_0_6"/>
<dbReference type="InterPro" id="IPR007729">
    <property type="entry name" value="DGOK"/>
</dbReference>
<dbReference type="CDD" id="cd24012">
    <property type="entry name" value="ASKHA_NBD_KDGal-kinase"/>
    <property type="match status" value="1"/>
</dbReference>
<dbReference type="GeneID" id="95416710"/>
<dbReference type="eggNOG" id="COG3734">
    <property type="taxonomic scope" value="Bacteria"/>
</dbReference>
<reference evidence="1 2" key="2">
    <citation type="journal article" date="2012" name="J. Bacteriol.">
        <title>Complete Genome Sequence of Rahnella sp. Strain Y9602, a Gammaproteobacterium Isolate from Metal- and Radionuclide-Contaminated Soil.</title>
        <authorList>
            <person name="Martinez R.J."/>
            <person name="Bruce D."/>
            <person name="Detter C."/>
            <person name="Goodwin L.A."/>
            <person name="Han J."/>
            <person name="Han C.S."/>
            <person name="Held B."/>
            <person name="Land M.L."/>
            <person name="Mikhailova N."/>
            <person name="Nolan M."/>
            <person name="Pennacchio L."/>
            <person name="Pitluck S."/>
            <person name="Tapia R."/>
            <person name="Woyke T."/>
            <person name="Sobecky P.A."/>
        </authorList>
    </citation>
    <scope>NUCLEOTIDE SEQUENCE [LARGE SCALE GENOMIC DNA]</scope>
    <source>
        <strain evidence="1 2">Y9602</strain>
    </source>
</reference>
<evidence type="ECO:0000313" key="2">
    <source>
        <dbReference type="Proteomes" id="UP000007257"/>
    </source>
</evidence>
<dbReference type="RefSeq" id="WP_013575997.1">
    <property type="nucleotide sequence ID" value="NC_015061.1"/>
</dbReference>
<sequence>MRESYIAIDWGSTNLRAWLYLNGECTDHLESEAGVTRLNGRTPEQVFRDTLLPWQAHQVPVLMAGMVGSNAGWMTVPYLPCPTRLTDFSRQLTRVEQATPFNAWIIPGLSVVSEGNCNVIRGEETQLIGAYTECPASLYLMPGTHSKWVQMDGSEIVDFRTVMTGELHHLLIHHSLIGIGLTGQQANPAVFQQGLESGFKETNIIRSLFETRAAHVLGQLDKSAVSEWLSGLLIGNEVSQMQRQYGITGDQPITLIGSPKLTARYQQALKFAGLTWQTLEGDRAFQAGIRSIINELEY</sequence>
<keyword evidence="1" id="KW-0418">Kinase</keyword>
<dbReference type="Pfam" id="PF05035">
    <property type="entry name" value="DGOK"/>
    <property type="match status" value="1"/>
</dbReference>
<dbReference type="EC" id="2.7.1.58" evidence="1"/>
<protein>
    <submittedName>
        <fullName evidence="1">2-dehydro-3-deoxygalactonokinase</fullName>
        <ecNumber evidence="1">2.7.1.58</ecNumber>
    </submittedName>
</protein>
<dbReference type="InterPro" id="IPR042258">
    <property type="entry name" value="DGOK_N"/>
</dbReference>
<dbReference type="Gene3D" id="3.30.420.310">
    <property type="entry name" value="2-keto-3-deoxy-galactonokinase, C-terminal domain"/>
    <property type="match status" value="1"/>
</dbReference>
<dbReference type="GO" id="GO:0034194">
    <property type="term" value="P:D-galactonate catabolic process"/>
    <property type="evidence" value="ECO:0007669"/>
    <property type="project" value="InterPro"/>
</dbReference>
<name>A0A0H3FB82_RAHSY</name>
<dbReference type="KEGG" id="rah:Rahaq_2692"/>
<gene>
    <name evidence="1" type="ordered locus">Rahaq_2692</name>
</gene>
<evidence type="ECO:0000313" key="1">
    <source>
        <dbReference type="EMBL" id="ADW74298.1"/>
    </source>
</evidence>
<dbReference type="AlphaFoldDB" id="A0A0H3FB82"/>
<keyword evidence="1" id="KW-0808">Transferase</keyword>
<dbReference type="Proteomes" id="UP000007257">
    <property type="component" value="Chromosome"/>
</dbReference>
<proteinExistence type="predicted"/>
<dbReference type="EMBL" id="CP002505">
    <property type="protein sequence ID" value="ADW74298.1"/>
    <property type="molecule type" value="Genomic_DNA"/>
</dbReference>
<dbReference type="OrthoDB" id="256574at2"/>
<reference evidence="2" key="1">
    <citation type="submission" date="2011-01" db="EMBL/GenBank/DDBJ databases">
        <title>Complete sequence of chromosome of Rahnella sp. Y9602.</title>
        <authorList>
            <consortium name="US DOE Joint Genome Institute"/>
            <person name="Lucas S."/>
            <person name="Copeland A."/>
            <person name="Lapidus A."/>
            <person name="Cheng J.-F."/>
            <person name="Goodwin L."/>
            <person name="Pitluck S."/>
            <person name="Lu M."/>
            <person name="Detter J.C."/>
            <person name="Han C."/>
            <person name="Tapia R."/>
            <person name="Land M."/>
            <person name="Hauser L."/>
            <person name="Kyrpides N."/>
            <person name="Ivanova N."/>
            <person name="Ovchinnikova G."/>
            <person name="Pagani I."/>
            <person name="Sobecky P.A."/>
            <person name="Martinez R.J."/>
            <person name="Woyke T."/>
        </authorList>
    </citation>
    <scope>NUCLEOTIDE SEQUENCE [LARGE SCALE GENOMIC DNA]</scope>
    <source>
        <strain evidence="2">Y9602</strain>
    </source>
</reference>
<accession>A0A0H3FB82</accession>